<dbReference type="Pfam" id="PF02154">
    <property type="entry name" value="FliM"/>
    <property type="match status" value="1"/>
</dbReference>
<dbReference type="RefSeq" id="WP_184069864.1">
    <property type="nucleotide sequence ID" value="NZ_JACHNZ010000028.1"/>
</dbReference>
<evidence type="ECO:0000256" key="10">
    <source>
        <dbReference type="ARBA" id="ARBA00025044"/>
    </source>
</evidence>
<keyword evidence="6" id="KW-0145">Chemotaxis</keyword>
<organism evidence="13 14">
    <name type="scientific">Sphingosinicella soli</name>
    <dbReference type="NCBI Taxonomy" id="333708"/>
    <lineage>
        <taxon>Bacteria</taxon>
        <taxon>Pseudomonadati</taxon>
        <taxon>Pseudomonadota</taxon>
        <taxon>Alphaproteobacteria</taxon>
        <taxon>Sphingomonadales</taxon>
        <taxon>Sphingosinicellaceae</taxon>
        <taxon>Sphingosinicella</taxon>
    </lineage>
</organism>
<dbReference type="PANTHER" id="PTHR30034:SF6">
    <property type="entry name" value="YOP PROTEINS TRANSLOCATION PROTEIN Q"/>
    <property type="match status" value="1"/>
</dbReference>
<dbReference type="Gene3D" id="2.30.330.10">
    <property type="entry name" value="SpoA-like"/>
    <property type="match status" value="1"/>
</dbReference>
<keyword evidence="5" id="KW-1003">Cell membrane</keyword>
<dbReference type="GO" id="GO:0005886">
    <property type="term" value="C:plasma membrane"/>
    <property type="evidence" value="ECO:0007669"/>
    <property type="project" value="UniProtKB-SubCell"/>
</dbReference>
<evidence type="ECO:0000259" key="12">
    <source>
        <dbReference type="Pfam" id="PF01052"/>
    </source>
</evidence>
<evidence type="ECO:0000313" key="13">
    <source>
        <dbReference type="EMBL" id="MBB4632815.1"/>
    </source>
</evidence>
<dbReference type="PANTHER" id="PTHR30034">
    <property type="entry name" value="FLAGELLAR MOTOR SWITCH PROTEIN FLIM"/>
    <property type="match status" value="1"/>
</dbReference>
<keyword evidence="8" id="KW-0472">Membrane</keyword>
<name>A0A7W7B2G6_9SPHN</name>
<evidence type="ECO:0000313" key="14">
    <source>
        <dbReference type="Proteomes" id="UP000566324"/>
    </source>
</evidence>
<accession>A0A7W7B2G6</accession>
<evidence type="ECO:0000256" key="11">
    <source>
        <dbReference type="NCBIfam" id="TIGR01397"/>
    </source>
</evidence>
<dbReference type="InterPro" id="IPR001689">
    <property type="entry name" value="Flag_FliM"/>
</dbReference>
<comment type="function">
    <text evidence="10">FliM is one of three proteins (FliG, FliN, FliM) that forms the rotor-mounted switch complex (C ring), located at the base of the basal body. This complex interacts with the CheY and CheZ chemotaxis proteins, in addition to contacting components of the motor that determine the direction of flagellar rotation.</text>
</comment>
<dbReference type="Pfam" id="PF01052">
    <property type="entry name" value="FliMN_C"/>
    <property type="match status" value="1"/>
</dbReference>
<evidence type="ECO:0000256" key="6">
    <source>
        <dbReference type="ARBA" id="ARBA00022500"/>
    </source>
</evidence>
<comment type="subcellular location">
    <subcellularLocation>
        <location evidence="1">Bacterial flagellum basal body</location>
    </subcellularLocation>
    <subcellularLocation>
        <location evidence="2">Cell membrane</location>
        <topology evidence="2">Peripheral membrane protein</topology>
    </subcellularLocation>
</comment>
<evidence type="ECO:0000256" key="9">
    <source>
        <dbReference type="ARBA" id="ARBA00023143"/>
    </source>
</evidence>
<dbReference type="SUPFAM" id="SSF103039">
    <property type="entry name" value="CheC-like"/>
    <property type="match status" value="1"/>
</dbReference>
<dbReference type="GO" id="GO:0050918">
    <property type="term" value="P:positive chemotaxis"/>
    <property type="evidence" value="ECO:0007669"/>
    <property type="project" value="TreeGrafter"/>
</dbReference>
<reference evidence="13 14" key="1">
    <citation type="submission" date="2020-08" db="EMBL/GenBank/DDBJ databases">
        <title>Genomic Encyclopedia of Type Strains, Phase IV (KMG-IV): sequencing the most valuable type-strain genomes for metagenomic binning, comparative biology and taxonomic classification.</title>
        <authorList>
            <person name="Goeker M."/>
        </authorList>
    </citation>
    <scope>NUCLEOTIDE SEQUENCE [LARGE SCALE GENOMIC DNA]</scope>
    <source>
        <strain evidence="13 14">DSM 17328</strain>
    </source>
</reference>
<comment type="similarity">
    <text evidence="3">Belongs to the FliM family.</text>
</comment>
<evidence type="ECO:0000256" key="2">
    <source>
        <dbReference type="ARBA" id="ARBA00004202"/>
    </source>
</evidence>
<keyword evidence="13" id="KW-0282">Flagellum</keyword>
<evidence type="ECO:0000256" key="4">
    <source>
        <dbReference type="ARBA" id="ARBA00021898"/>
    </source>
</evidence>
<keyword evidence="13" id="KW-0969">Cilium</keyword>
<dbReference type="InterPro" id="IPR028976">
    <property type="entry name" value="CheC-like_sf"/>
</dbReference>
<dbReference type="InterPro" id="IPR036429">
    <property type="entry name" value="SpoA-like_sf"/>
</dbReference>
<dbReference type="NCBIfam" id="TIGR01397">
    <property type="entry name" value="fliM_switch"/>
    <property type="match status" value="1"/>
</dbReference>
<dbReference type="PRINTS" id="PR00955">
    <property type="entry name" value="FLGMOTORFLIM"/>
</dbReference>
<keyword evidence="13" id="KW-0966">Cell projection</keyword>
<evidence type="ECO:0000256" key="5">
    <source>
        <dbReference type="ARBA" id="ARBA00022475"/>
    </source>
</evidence>
<proteinExistence type="inferred from homology"/>
<keyword evidence="14" id="KW-1185">Reference proteome</keyword>
<dbReference type="Gene3D" id="3.40.1550.10">
    <property type="entry name" value="CheC-like"/>
    <property type="match status" value="1"/>
</dbReference>
<dbReference type="EMBL" id="JACHNZ010000028">
    <property type="protein sequence ID" value="MBB4632815.1"/>
    <property type="molecule type" value="Genomic_DNA"/>
</dbReference>
<feature type="domain" description="Flagellar motor switch protein FliN-like C-terminal" evidence="12">
    <location>
        <begin position="253"/>
        <end position="320"/>
    </location>
</feature>
<dbReference type="AlphaFoldDB" id="A0A7W7B2G6"/>
<protein>
    <recommendedName>
        <fullName evidence="4 11">Flagellar motor switch protein FliM</fullName>
    </recommendedName>
</protein>
<gene>
    <name evidence="13" type="ORF">GGQ98_002442</name>
</gene>
<dbReference type="CDD" id="cd17908">
    <property type="entry name" value="FliM"/>
    <property type="match status" value="1"/>
</dbReference>
<evidence type="ECO:0000256" key="8">
    <source>
        <dbReference type="ARBA" id="ARBA00023136"/>
    </source>
</evidence>
<sequence length="329" mass="35936">MSSDLNLSKEEIEALQAGIADGSIASGAGVMPDGVIAPWSFDSGDEREFGDLHALHMLNERIARGMRQVFQPMLRVAPKVDCGLTSLESFGSYSEGFEDFLSLTIVRMEPLRGNGLVVMKPDLIGTIVDAYYGGRGEAPATRASEFTAAEDRVQQSLLGRLFAQLDAAWADIFHLQFSRISSESHPQFLSFLETNDMVVVTRFLLHLPRGGTSAIDVVYPLNALKPLLPLLRLRIITEQSETDPGWKGRLKSALLDVELPVRSILAEPTMSMRAIMALKVGDVVPIHVPEELHMLVEKTTFGVGSPGEANGNAALKIRTIARPRATTNR</sequence>
<dbReference type="InterPro" id="IPR001543">
    <property type="entry name" value="FliN-like_C"/>
</dbReference>
<evidence type="ECO:0000256" key="1">
    <source>
        <dbReference type="ARBA" id="ARBA00004117"/>
    </source>
</evidence>
<keyword evidence="9" id="KW-0975">Bacterial flagellum</keyword>
<dbReference type="GO" id="GO:0003774">
    <property type="term" value="F:cytoskeletal motor activity"/>
    <property type="evidence" value="ECO:0007669"/>
    <property type="project" value="InterPro"/>
</dbReference>
<dbReference type="SUPFAM" id="SSF101801">
    <property type="entry name" value="Surface presentation of antigens (SPOA)"/>
    <property type="match status" value="1"/>
</dbReference>
<dbReference type="GO" id="GO:0071978">
    <property type="term" value="P:bacterial-type flagellum-dependent swarming motility"/>
    <property type="evidence" value="ECO:0007669"/>
    <property type="project" value="TreeGrafter"/>
</dbReference>
<keyword evidence="7" id="KW-0283">Flagellar rotation</keyword>
<comment type="caution">
    <text evidence="13">The sequence shown here is derived from an EMBL/GenBank/DDBJ whole genome shotgun (WGS) entry which is preliminary data.</text>
</comment>
<dbReference type="GO" id="GO:0009425">
    <property type="term" value="C:bacterial-type flagellum basal body"/>
    <property type="evidence" value="ECO:0007669"/>
    <property type="project" value="UniProtKB-SubCell"/>
</dbReference>
<evidence type="ECO:0000256" key="7">
    <source>
        <dbReference type="ARBA" id="ARBA00022779"/>
    </source>
</evidence>
<dbReference type="Proteomes" id="UP000566324">
    <property type="component" value="Unassembled WGS sequence"/>
</dbReference>
<evidence type="ECO:0000256" key="3">
    <source>
        <dbReference type="ARBA" id="ARBA00011049"/>
    </source>
</evidence>